<dbReference type="Pfam" id="PF00069">
    <property type="entry name" value="Pkinase"/>
    <property type="match status" value="1"/>
</dbReference>
<dbReference type="InterPro" id="IPR051234">
    <property type="entry name" value="TAO_STE20_kinase"/>
</dbReference>
<comment type="similarity">
    <text evidence="1">Belongs to the protein kinase superfamily. STE Ser/Thr protein kinase family. STE20 subfamily.</text>
</comment>
<feature type="binding site" evidence="10">
    <location>
        <position position="55"/>
    </location>
    <ligand>
        <name>ATP</name>
        <dbReference type="ChEBI" id="CHEBI:30616"/>
    </ligand>
</feature>
<dbReference type="PANTHER" id="PTHR47167">
    <property type="entry name" value="SERINE/THREONINE-PROTEIN KINASE TAO1-LIKE PROTEIN"/>
    <property type="match status" value="1"/>
</dbReference>
<dbReference type="GO" id="GO:0005737">
    <property type="term" value="C:cytoplasm"/>
    <property type="evidence" value="ECO:0007669"/>
    <property type="project" value="TreeGrafter"/>
</dbReference>
<evidence type="ECO:0000313" key="13">
    <source>
        <dbReference type="Proteomes" id="UP000694522"/>
    </source>
</evidence>
<dbReference type="SUPFAM" id="SSF56112">
    <property type="entry name" value="Protein kinase-like (PK-like)"/>
    <property type="match status" value="1"/>
</dbReference>
<keyword evidence="5 10" id="KW-0547">Nucleotide-binding</keyword>
<dbReference type="AlphaFoldDB" id="A0A8B9GA26"/>
<evidence type="ECO:0000256" key="10">
    <source>
        <dbReference type="PROSITE-ProRule" id="PRU10141"/>
    </source>
</evidence>
<dbReference type="Proteomes" id="UP000694522">
    <property type="component" value="Unplaced"/>
</dbReference>
<evidence type="ECO:0000256" key="3">
    <source>
        <dbReference type="ARBA" id="ARBA00022527"/>
    </source>
</evidence>
<keyword evidence="3" id="KW-0723">Serine/threonine-protein kinase</keyword>
<keyword evidence="6" id="KW-0418">Kinase</keyword>
<evidence type="ECO:0000256" key="8">
    <source>
        <dbReference type="ARBA" id="ARBA00047899"/>
    </source>
</evidence>
<protein>
    <recommendedName>
        <fullName evidence="2">non-specific serine/threonine protein kinase</fullName>
        <ecNumber evidence="2">2.7.11.1</ecNumber>
    </recommendedName>
</protein>
<dbReference type="EC" id="2.7.11.1" evidence="2"/>
<reference evidence="12" key="2">
    <citation type="submission" date="2025-09" db="UniProtKB">
        <authorList>
            <consortium name="Ensembl"/>
        </authorList>
    </citation>
    <scope>IDENTIFICATION</scope>
</reference>
<keyword evidence="4" id="KW-0808">Transferase</keyword>
<evidence type="ECO:0000259" key="11">
    <source>
        <dbReference type="PROSITE" id="PS50011"/>
    </source>
</evidence>
<evidence type="ECO:0000256" key="9">
    <source>
        <dbReference type="ARBA" id="ARBA00048679"/>
    </source>
</evidence>
<dbReference type="InterPro" id="IPR011009">
    <property type="entry name" value="Kinase-like_dom_sf"/>
</dbReference>
<evidence type="ECO:0000256" key="7">
    <source>
        <dbReference type="ARBA" id="ARBA00022840"/>
    </source>
</evidence>
<dbReference type="GO" id="GO:0004674">
    <property type="term" value="F:protein serine/threonine kinase activity"/>
    <property type="evidence" value="ECO:0007669"/>
    <property type="project" value="UniProtKB-KW"/>
</dbReference>
<name>A0A8B9GA26_9PSIT</name>
<evidence type="ECO:0000256" key="2">
    <source>
        <dbReference type="ARBA" id="ARBA00012513"/>
    </source>
</evidence>
<evidence type="ECO:0000313" key="12">
    <source>
        <dbReference type="Ensembl" id="ENSACOP00000020025.1"/>
    </source>
</evidence>
<evidence type="ECO:0000256" key="5">
    <source>
        <dbReference type="ARBA" id="ARBA00022741"/>
    </source>
</evidence>
<organism evidence="12 13">
    <name type="scientific">Amazona collaria</name>
    <name type="common">yellow-billed parrot</name>
    <dbReference type="NCBI Taxonomy" id="241587"/>
    <lineage>
        <taxon>Eukaryota</taxon>
        <taxon>Metazoa</taxon>
        <taxon>Chordata</taxon>
        <taxon>Craniata</taxon>
        <taxon>Vertebrata</taxon>
        <taxon>Euteleostomi</taxon>
        <taxon>Archelosauria</taxon>
        <taxon>Archosauria</taxon>
        <taxon>Dinosauria</taxon>
        <taxon>Saurischia</taxon>
        <taxon>Theropoda</taxon>
        <taxon>Coelurosauria</taxon>
        <taxon>Aves</taxon>
        <taxon>Neognathae</taxon>
        <taxon>Neoaves</taxon>
        <taxon>Telluraves</taxon>
        <taxon>Australaves</taxon>
        <taxon>Psittaciformes</taxon>
        <taxon>Psittacidae</taxon>
        <taxon>Amazona</taxon>
    </lineage>
</organism>
<comment type="catalytic activity">
    <reaction evidence="9">
        <text>L-seryl-[protein] + ATP = O-phospho-L-seryl-[protein] + ADP + H(+)</text>
        <dbReference type="Rhea" id="RHEA:17989"/>
        <dbReference type="Rhea" id="RHEA-COMP:9863"/>
        <dbReference type="Rhea" id="RHEA-COMP:11604"/>
        <dbReference type="ChEBI" id="CHEBI:15378"/>
        <dbReference type="ChEBI" id="CHEBI:29999"/>
        <dbReference type="ChEBI" id="CHEBI:30616"/>
        <dbReference type="ChEBI" id="CHEBI:83421"/>
        <dbReference type="ChEBI" id="CHEBI:456216"/>
        <dbReference type="EC" id="2.7.11.1"/>
    </reaction>
</comment>
<keyword evidence="7 10" id="KW-0067">ATP-binding</keyword>
<dbReference type="Ensembl" id="ENSACOT00000020749.1">
    <property type="protein sequence ID" value="ENSACOP00000020025.1"/>
    <property type="gene ID" value="ENSACOG00000013790.1"/>
</dbReference>
<reference evidence="12" key="1">
    <citation type="submission" date="2025-08" db="UniProtKB">
        <authorList>
            <consortium name="Ensembl"/>
        </authorList>
    </citation>
    <scope>IDENTIFICATION</scope>
</reference>
<dbReference type="InterPro" id="IPR000719">
    <property type="entry name" value="Prot_kinase_dom"/>
</dbReference>
<feature type="domain" description="Protein kinase" evidence="11">
    <location>
        <begin position="25"/>
        <end position="128"/>
    </location>
</feature>
<keyword evidence="13" id="KW-1185">Reference proteome</keyword>
<evidence type="ECO:0000256" key="6">
    <source>
        <dbReference type="ARBA" id="ARBA00022777"/>
    </source>
</evidence>
<dbReference type="PROSITE" id="PS00107">
    <property type="entry name" value="PROTEIN_KINASE_ATP"/>
    <property type="match status" value="1"/>
</dbReference>
<evidence type="ECO:0000256" key="4">
    <source>
        <dbReference type="ARBA" id="ARBA00022679"/>
    </source>
</evidence>
<proteinExistence type="inferred from homology"/>
<sequence length="128" mass="14262">RAQGAVRRTGGGAELFLKEDPEKRFGDLREIGHGSFGAVYYARDLRTAEVVAIKKMNYSGKQANEKWLDIVKEVSLLRRLHHPNTVHYRGCFLWGRTAWLVMEHCVGSASDLLEGECSAMGQRCGAAP</sequence>
<dbReference type="PROSITE" id="PS50011">
    <property type="entry name" value="PROTEIN_KINASE_DOM"/>
    <property type="match status" value="1"/>
</dbReference>
<dbReference type="InterPro" id="IPR017441">
    <property type="entry name" value="Protein_kinase_ATP_BS"/>
</dbReference>
<dbReference type="PANTHER" id="PTHR47167:SF4">
    <property type="entry name" value="SERINE_THREONINE-PROTEIN KINASE TAO"/>
    <property type="match status" value="1"/>
</dbReference>
<dbReference type="Gene3D" id="3.30.200.20">
    <property type="entry name" value="Phosphorylase Kinase, domain 1"/>
    <property type="match status" value="1"/>
</dbReference>
<accession>A0A8B9GA26</accession>
<evidence type="ECO:0000256" key="1">
    <source>
        <dbReference type="ARBA" id="ARBA00008874"/>
    </source>
</evidence>
<comment type="catalytic activity">
    <reaction evidence="8">
        <text>L-threonyl-[protein] + ATP = O-phospho-L-threonyl-[protein] + ADP + H(+)</text>
        <dbReference type="Rhea" id="RHEA:46608"/>
        <dbReference type="Rhea" id="RHEA-COMP:11060"/>
        <dbReference type="Rhea" id="RHEA-COMP:11605"/>
        <dbReference type="ChEBI" id="CHEBI:15378"/>
        <dbReference type="ChEBI" id="CHEBI:30013"/>
        <dbReference type="ChEBI" id="CHEBI:30616"/>
        <dbReference type="ChEBI" id="CHEBI:61977"/>
        <dbReference type="ChEBI" id="CHEBI:456216"/>
        <dbReference type="EC" id="2.7.11.1"/>
    </reaction>
</comment>
<dbReference type="GO" id="GO:0005524">
    <property type="term" value="F:ATP binding"/>
    <property type="evidence" value="ECO:0007669"/>
    <property type="project" value="UniProtKB-UniRule"/>
</dbReference>